<dbReference type="SUPFAM" id="SSF52129">
    <property type="entry name" value="Caspase-like"/>
    <property type="match status" value="1"/>
</dbReference>
<dbReference type="EMBL" id="NBZD01000001">
    <property type="protein sequence ID" value="PNH19380.1"/>
    <property type="molecule type" value="Genomic_DNA"/>
</dbReference>
<gene>
    <name evidence="3" type="ORF">B7R76_00370</name>
</gene>
<feature type="domain" description="Peptidase C14 caspase" evidence="2">
    <location>
        <begin position="1289"/>
        <end position="1542"/>
    </location>
</feature>
<dbReference type="GO" id="GO:0006508">
    <property type="term" value="P:proteolysis"/>
    <property type="evidence" value="ECO:0007669"/>
    <property type="project" value="InterPro"/>
</dbReference>
<dbReference type="InterPro" id="IPR052039">
    <property type="entry name" value="Caspase-related_regulators"/>
</dbReference>
<feature type="region of interest" description="Disordered" evidence="1">
    <location>
        <begin position="31"/>
        <end position="200"/>
    </location>
</feature>
<evidence type="ECO:0000313" key="3">
    <source>
        <dbReference type="EMBL" id="PNH19380.1"/>
    </source>
</evidence>
<name>A0A2J8B3M8_9FIRM</name>
<dbReference type="Gene3D" id="3.40.50.1460">
    <property type="match status" value="1"/>
</dbReference>
<evidence type="ECO:0000259" key="2">
    <source>
        <dbReference type="Pfam" id="PF00656"/>
    </source>
</evidence>
<dbReference type="Pfam" id="PF00656">
    <property type="entry name" value="Peptidase_C14"/>
    <property type="match status" value="1"/>
</dbReference>
<protein>
    <recommendedName>
        <fullName evidence="2">Peptidase C14 caspase domain-containing protein</fullName>
    </recommendedName>
</protein>
<proteinExistence type="predicted"/>
<evidence type="ECO:0000313" key="4">
    <source>
        <dbReference type="Proteomes" id="UP000236394"/>
    </source>
</evidence>
<dbReference type="Proteomes" id="UP000236394">
    <property type="component" value="Unassembled WGS sequence"/>
</dbReference>
<feature type="compositionally biased region" description="Polar residues" evidence="1">
    <location>
        <begin position="76"/>
        <end position="88"/>
    </location>
</feature>
<comment type="caution">
    <text evidence="3">The sequence shown here is derived from an EMBL/GenBank/DDBJ whole genome shotgun (WGS) entry which is preliminary data.</text>
</comment>
<feature type="compositionally biased region" description="Basic and acidic residues" evidence="1">
    <location>
        <begin position="31"/>
        <end position="40"/>
    </location>
</feature>
<sequence>MNKKALRRGLIIPIVAALILSGGGCSWWRQEKDSSAEETKPSVVAEQMPHDKHEADGAAKKSSAGSKKELQEKSDLTGNNAQNGGNRTESGEKIDLTIKPGAKATKNKFNGKGGAAPKSGLGSKPGAPSKAVPSGGAAQKEKYTRKPLAPFPKTENGADSDYTPAFPYDGYYFGGGNSQPGTGEHSGSGSTDVTPPQPAPQPKIPAMNEISTGKLHQLANGLEKNRYLVYRKPETETLAQATDKILAAAVSSAKNGVYFVRPYTDENIILAIAPSSAFDFGKLPRCRVADLPVKAGIWVSQSGQSGQSGHATTTPPGQVQELHLLSHPKENEPIKADVVMTAGKVKCAAAISGNLVIGLPGNESHLSVVVTAATGSVSGINFYASDTELPPAANNAAISLTKEKLDVDIENNQVFFAGKKAEMALGIVAFSMQGRVNITNNKFYGKNLAEQKHTENYGVINTMSKAKNELNLQIKNNEFTDIASTAVNIMIGDKEDVNIIGNKVNGTDDNGILVNIFPQAYPKFNKLTIENNEIGNYGRGKYEGFSDGGAGKLMPSNQNELGISLQYVEPTYGSKVNGTWVSNADELKELLNRQNKIMPKAENDLQDNVVDSQPVGIGHKNKFIDTKKYINKPSRLSRRASLVITKNENGTVTYGQSSEDPTAGITVKNLYITGKGSGTVILPTTLHITDDLIIDLPNGQVQNNAVIGGKTVIKAQSEIKNDAVFSLSPEKIIRGSAPAQGIIITVSNIKNDAGTPIAASESKLNGVKVYVDGKLLAEEKYTVDEAADKIILKPSTVNALTDVTNIKVSFSDPAHKVSELMSQNLVLQIVDNSKAEFTMSDNSFTHMNPENKEIAVQVKNLHDKTGKPVDAATSQLQAYFERSGFRVDQQFLRVDDATDTVYLTKDLLASLPATKYSGDDNQSFGDTSSYTLIVEDRKNDVGQLKKKLEFEITDKSKANFSFESGMTFTQGKAPAEGIKVFVRDILNTSGNKVTPAQSVLQNNINIEPFPVRRSASDDSELIVERDSKGQFIRERFNPKYLIIDDVADTITFTQEYLNHMKVDTSTESGVKTFTFVYHDEKARVDMRSGKIPLYIKKAELPRSKTTAIAFETGTVALKGNEIVAAGQPITSESTVESLLKWVRKINPRQRVFIQDAQGKIKPYFYTLTNGDTLVVVAEDGESKVTYKIQVAEVTRPALIKAVDKAYIFSYTNTLIRYKQGIKVKEFTAAITCEPGVEAQVLSYNRHTKDYRKAVGEATLQDKYILRMIRQGKNYDYILCAERAGKRVARVLLVGNHDYAGEKMDLIGPPNDLRMMEAVFRGNRLANTQTEVNIAKNVTKKEFMSALNQAFSGATEDDVSYLYYSGHGNNVNGISYLCTVDNLLLKNGSFDPKAWVSVDELKAALDRVPGKKVLILDCCNAGGFIGKAAIDGVSTPTPHAGGTAVVPQNSGIRQQKITTFNGLPQSDTSVAFIKDVNATFRTEASAVNRHALKEVQSDRANASMDRAADQPRSEYYKNLNYLTDNPYKVLVASSANEYSFEDKKEGVGKFTKTLAIAAGLENSVMKGDLNKDRKLSLDEAYKYLTGNVASISHIQVYPFNDQFTLFENVDVTPLSRDTKISSTVYKVSIRVNRLSGKCRGTITAQAGEVIDAEQTVAEFIAKFKKGEEHQVLAVKEIKNPGASGGTKTLAEAEKLGERFLYLSVTAQNGDETLYPFSAKRPAGHGKAASTKISSTDAQKVKIIQQGPVTAIKVTGNMTVAEFLQKIKRDDPAQQLQVCHKGPAGEAVVKATTEALANLDWLNVISPDKSQTTRYNITLLAGSVPGTLSPDAAVPDFGDNFIVRGKEIVSGKMKLTDKMTVGEFLTQLKNRAQFAGYDTHTSGIYASGTSLESPFAMRKRPENKLANGDRLVFKPGFDSYPGSQPPLPILVYTLNMDAVSVREEGMPSESSSRAAYDTVPQPVITIGRAVGSYGD</sequence>
<feature type="compositionally biased region" description="Basic and acidic residues" evidence="1">
    <location>
        <begin position="48"/>
        <end position="59"/>
    </location>
</feature>
<dbReference type="PANTHER" id="PTHR22576">
    <property type="entry name" value="MUCOSA ASSOCIATED LYMPHOID TISSUE LYMPHOMA TRANSLOCATION PROTEIN 1/PARACASPASE"/>
    <property type="match status" value="1"/>
</dbReference>
<dbReference type="InterPro" id="IPR029030">
    <property type="entry name" value="Caspase-like_dom_sf"/>
</dbReference>
<feature type="compositionally biased region" description="Basic and acidic residues" evidence="1">
    <location>
        <begin position="66"/>
        <end position="75"/>
    </location>
</feature>
<dbReference type="InterPro" id="IPR011600">
    <property type="entry name" value="Pept_C14_caspase"/>
</dbReference>
<dbReference type="SUPFAM" id="SSF51126">
    <property type="entry name" value="Pectin lyase-like"/>
    <property type="match status" value="1"/>
</dbReference>
<dbReference type="InterPro" id="IPR011050">
    <property type="entry name" value="Pectin_lyase_fold/virulence"/>
</dbReference>
<dbReference type="GO" id="GO:0004197">
    <property type="term" value="F:cysteine-type endopeptidase activity"/>
    <property type="evidence" value="ECO:0007669"/>
    <property type="project" value="InterPro"/>
</dbReference>
<feature type="compositionally biased region" description="Polar residues" evidence="1">
    <location>
        <begin position="179"/>
        <end position="194"/>
    </location>
</feature>
<accession>A0A2J8B3M8</accession>
<dbReference type="PROSITE" id="PS51257">
    <property type="entry name" value="PROKAR_LIPOPROTEIN"/>
    <property type="match status" value="1"/>
</dbReference>
<dbReference type="PANTHER" id="PTHR22576:SF37">
    <property type="entry name" value="MUCOSA-ASSOCIATED LYMPHOID TISSUE LYMPHOMA TRANSLOCATION PROTEIN 1"/>
    <property type="match status" value="1"/>
</dbReference>
<evidence type="ECO:0000256" key="1">
    <source>
        <dbReference type="SAM" id="MobiDB-lite"/>
    </source>
</evidence>
<dbReference type="RefSeq" id="WP_102892157.1">
    <property type="nucleotide sequence ID" value="NZ_NBZD01000001.1"/>
</dbReference>
<reference evidence="4" key="1">
    <citation type="submission" date="2017-04" db="EMBL/GenBank/DDBJ databases">
        <authorList>
            <person name="Bumgarner R.E."/>
            <person name="Fredricks D.N."/>
            <person name="Srinivasan S."/>
        </authorList>
    </citation>
    <scope>NUCLEOTIDE SEQUENCE [LARGE SCALE GENOMIC DNA]</scope>
    <source>
        <strain evidence="4">KA00405</strain>
    </source>
</reference>
<organism evidence="3 4">
    <name type="scientific">Mageeibacillus indolicus</name>
    <dbReference type="NCBI Taxonomy" id="884684"/>
    <lineage>
        <taxon>Bacteria</taxon>
        <taxon>Bacillati</taxon>
        <taxon>Bacillota</taxon>
        <taxon>Clostridia</taxon>
        <taxon>Eubacteriales</taxon>
        <taxon>Oscillospiraceae</taxon>
        <taxon>Mageeibacillus</taxon>
    </lineage>
</organism>